<dbReference type="Gene3D" id="3.40.50.2300">
    <property type="match status" value="1"/>
</dbReference>
<dbReference type="Pfam" id="PF07228">
    <property type="entry name" value="SpoIIE"/>
    <property type="match status" value="1"/>
</dbReference>
<protein>
    <submittedName>
        <fullName evidence="4">Serine phosphatase RsbU, regulator of sigma subunit</fullName>
    </submittedName>
</protein>
<name>A0A367ZTJ1_9BACT</name>
<comment type="caution">
    <text evidence="4">The sequence shown here is derived from an EMBL/GenBank/DDBJ whole genome shotgun (WGS) entry which is preliminary data.</text>
</comment>
<dbReference type="GO" id="GO:0000160">
    <property type="term" value="P:phosphorelay signal transduction system"/>
    <property type="evidence" value="ECO:0007669"/>
    <property type="project" value="InterPro"/>
</dbReference>
<keyword evidence="2" id="KW-0597">Phosphoprotein</keyword>
<dbReference type="SUPFAM" id="SSF52172">
    <property type="entry name" value="CheY-like"/>
    <property type="match status" value="1"/>
</dbReference>
<proteinExistence type="predicted"/>
<dbReference type="PANTHER" id="PTHR43156">
    <property type="entry name" value="STAGE II SPORULATION PROTEIN E-RELATED"/>
    <property type="match status" value="1"/>
</dbReference>
<dbReference type="InterPro" id="IPR036457">
    <property type="entry name" value="PPM-type-like_dom_sf"/>
</dbReference>
<dbReference type="InterPro" id="IPR052016">
    <property type="entry name" value="Bact_Sigma-Reg"/>
</dbReference>
<dbReference type="InterPro" id="IPR011006">
    <property type="entry name" value="CheY-like_superfamily"/>
</dbReference>
<gene>
    <name evidence="4" type="ORF">OZSIB_2229</name>
</gene>
<dbReference type="InterPro" id="IPR001932">
    <property type="entry name" value="PPM-type_phosphatase-like_dom"/>
</dbReference>
<dbReference type="Proteomes" id="UP000252355">
    <property type="component" value="Unassembled WGS sequence"/>
</dbReference>
<dbReference type="Pfam" id="PF00072">
    <property type="entry name" value="Response_reg"/>
    <property type="match status" value="1"/>
</dbReference>
<dbReference type="SMART" id="SM00331">
    <property type="entry name" value="PP2C_SIG"/>
    <property type="match status" value="1"/>
</dbReference>
<evidence type="ECO:0000259" key="3">
    <source>
        <dbReference type="PROSITE" id="PS50110"/>
    </source>
</evidence>
<organism evidence="4 5">
    <name type="scientific">Candidatus Ozemobacter sibiricus</name>
    <dbReference type="NCBI Taxonomy" id="2268124"/>
    <lineage>
        <taxon>Bacteria</taxon>
        <taxon>Candidatus Ozemobacteria</taxon>
        <taxon>Candidatus Ozemobacterales</taxon>
        <taxon>Candidatus Ozemobacteraceae</taxon>
        <taxon>Candidatus Ozemobacter</taxon>
    </lineage>
</organism>
<accession>A0A367ZTJ1</accession>
<dbReference type="EMBL" id="QOQW01000002">
    <property type="protein sequence ID" value="RCK81360.1"/>
    <property type="molecule type" value="Genomic_DNA"/>
</dbReference>
<evidence type="ECO:0000256" key="2">
    <source>
        <dbReference type="PROSITE-ProRule" id="PRU00169"/>
    </source>
</evidence>
<reference evidence="4 5" key="1">
    <citation type="submission" date="2018-05" db="EMBL/GenBank/DDBJ databases">
        <title>A metagenomic window into the 2 km-deep terrestrial subsurface aquifer revealed taxonomically and functionally diverse microbial community comprising novel uncultured bacterial lineages.</title>
        <authorList>
            <person name="Kadnikov V.V."/>
            <person name="Mardanov A.V."/>
            <person name="Beletsky A.V."/>
            <person name="Banks D."/>
            <person name="Pimenov N.V."/>
            <person name="Frank Y.A."/>
            <person name="Karnachuk O.V."/>
            <person name="Ravin N.V."/>
        </authorList>
    </citation>
    <scope>NUCLEOTIDE SEQUENCE [LARGE SCALE GENOMIC DNA]</scope>
    <source>
        <strain evidence="4">BY5</strain>
    </source>
</reference>
<sequence>MNHPAATGGSIPFAGQEALELLVVDDEAFNRDMLGRRLQRAGYRVRFAADGRAALRALAEGLPAAVLLDVMMPELDGLAVLREIRRQWSAHRLPVLMVTARDAGEQIVEALQAGANDYVTKPVDLPVLLARLRTHLDLRAAHLTLEERDRKMRADLEIARRVHRRLFPSALPTVSGFSLGFGFTPAAAVGGDFFDLLPVPGGLGLFIGDISGHGVAGALLTALLKTLLQTAFREAPQPAAAFRLLNDRIAEEFPEGLFVSGLHLALAAGSDRVGLVSACPDPGLVIQSDGAWRPLPRGAPFLGMFPADALPEGGFPTDLIALAPGDRLVVVTDGILEARDPTGKALTLAGLRDLSGRLVHLPPPAFVEALLAGVAEFTGPAGPEDDLMALVVQRDESSLGGAA</sequence>
<feature type="modified residue" description="4-aspartylphosphate" evidence="2">
    <location>
        <position position="69"/>
    </location>
</feature>
<feature type="domain" description="Response regulatory" evidence="3">
    <location>
        <begin position="20"/>
        <end position="136"/>
    </location>
</feature>
<dbReference type="CDD" id="cd17574">
    <property type="entry name" value="REC_OmpR"/>
    <property type="match status" value="1"/>
</dbReference>
<evidence type="ECO:0000313" key="4">
    <source>
        <dbReference type="EMBL" id="RCK81360.1"/>
    </source>
</evidence>
<dbReference type="InterPro" id="IPR001789">
    <property type="entry name" value="Sig_transdc_resp-reg_receiver"/>
</dbReference>
<dbReference type="AlphaFoldDB" id="A0A367ZTJ1"/>
<dbReference type="PANTHER" id="PTHR43156:SF2">
    <property type="entry name" value="STAGE II SPORULATION PROTEIN E"/>
    <property type="match status" value="1"/>
</dbReference>
<evidence type="ECO:0000256" key="1">
    <source>
        <dbReference type="ARBA" id="ARBA00022801"/>
    </source>
</evidence>
<keyword evidence="1" id="KW-0378">Hydrolase</keyword>
<dbReference type="GO" id="GO:0016791">
    <property type="term" value="F:phosphatase activity"/>
    <property type="evidence" value="ECO:0007669"/>
    <property type="project" value="TreeGrafter"/>
</dbReference>
<evidence type="ECO:0000313" key="5">
    <source>
        <dbReference type="Proteomes" id="UP000252355"/>
    </source>
</evidence>
<dbReference type="SMART" id="SM00448">
    <property type="entry name" value="REC"/>
    <property type="match status" value="1"/>
</dbReference>
<dbReference type="PROSITE" id="PS50110">
    <property type="entry name" value="RESPONSE_REGULATORY"/>
    <property type="match status" value="1"/>
</dbReference>
<dbReference type="Gene3D" id="3.60.40.10">
    <property type="entry name" value="PPM-type phosphatase domain"/>
    <property type="match status" value="1"/>
</dbReference>